<organism evidence="1 2">
    <name type="scientific">Thelephora ganbajun</name>
    <name type="common">Ganba fungus</name>
    <dbReference type="NCBI Taxonomy" id="370292"/>
    <lineage>
        <taxon>Eukaryota</taxon>
        <taxon>Fungi</taxon>
        <taxon>Dikarya</taxon>
        <taxon>Basidiomycota</taxon>
        <taxon>Agaricomycotina</taxon>
        <taxon>Agaricomycetes</taxon>
        <taxon>Thelephorales</taxon>
        <taxon>Thelephoraceae</taxon>
        <taxon>Thelephora</taxon>
    </lineage>
</organism>
<proteinExistence type="predicted"/>
<keyword evidence="2" id="KW-1185">Reference proteome</keyword>
<dbReference type="Proteomes" id="UP000886501">
    <property type="component" value="Unassembled WGS sequence"/>
</dbReference>
<evidence type="ECO:0000313" key="1">
    <source>
        <dbReference type="EMBL" id="KAF9651268.1"/>
    </source>
</evidence>
<accession>A0ACB6ZPB9</accession>
<evidence type="ECO:0000313" key="2">
    <source>
        <dbReference type="Proteomes" id="UP000886501"/>
    </source>
</evidence>
<comment type="caution">
    <text evidence="1">The sequence shown here is derived from an EMBL/GenBank/DDBJ whole genome shotgun (WGS) entry which is preliminary data.</text>
</comment>
<dbReference type="EMBL" id="MU117977">
    <property type="protein sequence ID" value="KAF9651268.1"/>
    <property type="molecule type" value="Genomic_DNA"/>
</dbReference>
<reference evidence="1" key="2">
    <citation type="journal article" date="2020" name="Nat. Commun.">
        <title>Large-scale genome sequencing of mycorrhizal fungi provides insights into the early evolution of symbiotic traits.</title>
        <authorList>
            <person name="Miyauchi S."/>
            <person name="Kiss E."/>
            <person name="Kuo A."/>
            <person name="Drula E."/>
            <person name="Kohler A."/>
            <person name="Sanchez-Garcia M."/>
            <person name="Morin E."/>
            <person name="Andreopoulos B."/>
            <person name="Barry K.W."/>
            <person name="Bonito G."/>
            <person name="Buee M."/>
            <person name="Carver A."/>
            <person name="Chen C."/>
            <person name="Cichocki N."/>
            <person name="Clum A."/>
            <person name="Culley D."/>
            <person name="Crous P.W."/>
            <person name="Fauchery L."/>
            <person name="Girlanda M."/>
            <person name="Hayes R.D."/>
            <person name="Keri Z."/>
            <person name="LaButti K."/>
            <person name="Lipzen A."/>
            <person name="Lombard V."/>
            <person name="Magnuson J."/>
            <person name="Maillard F."/>
            <person name="Murat C."/>
            <person name="Nolan M."/>
            <person name="Ohm R.A."/>
            <person name="Pangilinan J."/>
            <person name="Pereira M.F."/>
            <person name="Perotto S."/>
            <person name="Peter M."/>
            <person name="Pfister S."/>
            <person name="Riley R."/>
            <person name="Sitrit Y."/>
            <person name="Stielow J.B."/>
            <person name="Szollosi G."/>
            <person name="Zifcakova L."/>
            <person name="Stursova M."/>
            <person name="Spatafora J.W."/>
            <person name="Tedersoo L."/>
            <person name="Vaario L.M."/>
            <person name="Yamada A."/>
            <person name="Yan M."/>
            <person name="Wang P."/>
            <person name="Xu J."/>
            <person name="Bruns T."/>
            <person name="Baldrian P."/>
            <person name="Vilgalys R."/>
            <person name="Dunand C."/>
            <person name="Henrissat B."/>
            <person name="Grigoriev I.V."/>
            <person name="Hibbett D."/>
            <person name="Nagy L.G."/>
            <person name="Martin F.M."/>
        </authorList>
    </citation>
    <scope>NUCLEOTIDE SEQUENCE</scope>
    <source>
        <strain evidence="1">P2</strain>
    </source>
</reference>
<gene>
    <name evidence="1" type="ORF">BDM02DRAFT_3178901</name>
</gene>
<reference evidence="1" key="1">
    <citation type="submission" date="2019-10" db="EMBL/GenBank/DDBJ databases">
        <authorList>
            <consortium name="DOE Joint Genome Institute"/>
            <person name="Kuo A."/>
            <person name="Miyauchi S."/>
            <person name="Kiss E."/>
            <person name="Drula E."/>
            <person name="Kohler A."/>
            <person name="Sanchez-Garcia M."/>
            <person name="Andreopoulos B."/>
            <person name="Barry K.W."/>
            <person name="Bonito G."/>
            <person name="Buee M."/>
            <person name="Carver A."/>
            <person name="Chen C."/>
            <person name="Cichocki N."/>
            <person name="Clum A."/>
            <person name="Culley D."/>
            <person name="Crous P.W."/>
            <person name="Fauchery L."/>
            <person name="Girlanda M."/>
            <person name="Hayes R."/>
            <person name="Keri Z."/>
            <person name="Labutti K."/>
            <person name="Lipzen A."/>
            <person name="Lombard V."/>
            <person name="Magnuson J."/>
            <person name="Maillard F."/>
            <person name="Morin E."/>
            <person name="Murat C."/>
            <person name="Nolan M."/>
            <person name="Ohm R."/>
            <person name="Pangilinan J."/>
            <person name="Pereira M."/>
            <person name="Perotto S."/>
            <person name="Peter M."/>
            <person name="Riley R."/>
            <person name="Sitrit Y."/>
            <person name="Stielow B."/>
            <person name="Szollosi G."/>
            <person name="Zifcakova L."/>
            <person name="Stursova M."/>
            <person name="Spatafora J.W."/>
            <person name="Tedersoo L."/>
            <person name="Vaario L.-M."/>
            <person name="Yamada A."/>
            <person name="Yan M."/>
            <person name="Wang P."/>
            <person name="Xu J."/>
            <person name="Bruns T."/>
            <person name="Baldrian P."/>
            <person name="Vilgalys R."/>
            <person name="Henrissat B."/>
            <person name="Grigoriev I.V."/>
            <person name="Hibbett D."/>
            <person name="Nagy L.G."/>
            <person name="Martin F.M."/>
        </authorList>
    </citation>
    <scope>NUCLEOTIDE SEQUENCE</scope>
    <source>
        <strain evidence="1">P2</strain>
    </source>
</reference>
<sequence>METDITQLVEMGATVAQARAALKKHPDVMEAASQIFEGKFAHVIDDDEDASMDDATADSSTGSGSKRKATNINEMKTPDDSDGDDAEDDGDDGDFDDYDYDSGPEMDIQADGHVGAADPYAGIFFSKDRRDEVIEVEEEPEIIVILGQAGPVKLMTQSQWMKGCPEGGEQGFLFSLYNELSHDACQCPNKCSYSVARNKGDFFPVLNDFSVYVKRLQGLVHKLCPTCNKLFCLACGEPIAEAQSKDEDILFHCPNLQGVLLGVGLFTLESKYTDQYSPAALGGASQSKSRNPKRRKTGTGNSSPASEADDYDYGTPSYIGQKAKGGTGYAGSQKEDTTGQEQAAKAQRAADEQVANLMKAIRVYLPSINRGRTSDYLVHPTALAHLRRRFNYVCSSLLRNDSLSDMSDRSVLYFELFEWLQTISRHEALASMMGMPIMVLVSSKPVVKKPGGPKGTSKAKERTLTYEGSSGPRELLESIFIQAQAALKGLEAKIPTETPAVEMTEEEKRMTSGDKGKAKAADPAAMSPENAQLLSFCRSIQDTVQAIDRALEEAKGKPFMDRLRASLPSIPNSSTGHEYIAVPETEAETQKAYLDWATKVRFEYCDLTIPPSEQEGRDAQVHYKFHYDAEARIMANQDIPKRSLAIAKELAVLTTNLPIAWNSSIFLRVDEARVDVIKALIMGPEGTPYENGCFLFDIFLPAGYNHSPPHVKYMTTNGGKYRFNPNLYAEGKVCLSLLGTWSGPGWVPGKSTLLQVLISIQSMILCEEPYLNEPAWAQCGGTPPSKAYSANIRRMAVKTAMLGNLRNPPEPWEDVIRTHFRLKARSITKQLNHWLQIDDGRQIAEDGAGIESRSSAAGSGGSSNGMKKDVDALIELMNGL</sequence>
<protein>
    <submittedName>
        <fullName evidence="1">Uncharacterized protein</fullName>
    </submittedName>
</protein>
<name>A0ACB6ZPB9_THEGA</name>